<reference evidence="2 3" key="2">
    <citation type="journal article" date="2022" name="Mar. Drugs">
        <title>Bioassay-Guided Fractionation Leads to the Detection of Cholic Acid Generated by the Rare Thalassomonas sp.</title>
        <authorList>
            <person name="Pheiffer F."/>
            <person name="Schneider Y.K."/>
            <person name="Hansen E.H."/>
            <person name="Andersen J.H."/>
            <person name="Isaksson J."/>
            <person name="Busche T."/>
            <person name="R C."/>
            <person name="Kalinowski J."/>
            <person name="Zyl L.V."/>
            <person name="Trindade M."/>
        </authorList>
    </citation>
    <scope>NUCLEOTIDE SEQUENCE [LARGE SCALE GENOMIC DNA]</scope>
    <source>
        <strain evidence="2 3">XOM25</strain>
    </source>
</reference>
<feature type="transmembrane region" description="Helical" evidence="1">
    <location>
        <begin position="16"/>
        <end position="40"/>
    </location>
</feature>
<name>A0AAE9YZP9_9GAMM</name>
<dbReference type="EMBL" id="CP059733">
    <property type="protein sequence ID" value="WDE03888.1"/>
    <property type="molecule type" value="Genomic_DNA"/>
</dbReference>
<keyword evidence="1" id="KW-1133">Transmembrane helix</keyword>
<proteinExistence type="predicted"/>
<keyword evidence="1" id="KW-0812">Transmembrane</keyword>
<evidence type="ECO:0000256" key="1">
    <source>
        <dbReference type="SAM" id="Phobius"/>
    </source>
</evidence>
<organism evidence="2 3">
    <name type="scientific">Thalassomonas viridans</name>
    <dbReference type="NCBI Taxonomy" id="137584"/>
    <lineage>
        <taxon>Bacteria</taxon>
        <taxon>Pseudomonadati</taxon>
        <taxon>Pseudomonadota</taxon>
        <taxon>Gammaproteobacteria</taxon>
        <taxon>Alteromonadales</taxon>
        <taxon>Colwelliaceae</taxon>
        <taxon>Thalassomonas</taxon>
    </lineage>
</organism>
<sequence>MRELSVNETKSIKGGILPLVAAGVYALEGAAVLATIGVMAHKAYRYYNSIE</sequence>
<keyword evidence="3" id="KW-1185">Reference proteome</keyword>
<dbReference type="RefSeq" id="WP_274038371.1">
    <property type="nucleotide sequence ID" value="NZ_CP059733.1"/>
</dbReference>
<dbReference type="Proteomes" id="UP000032352">
    <property type="component" value="Chromosome"/>
</dbReference>
<evidence type="ECO:0000313" key="2">
    <source>
        <dbReference type="EMBL" id="WDE03888.1"/>
    </source>
</evidence>
<accession>A0AAE9YZP9</accession>
<reference evidence="2 3" key="1">
    <citation type="journal article" date="2015" name="Genome Announc.">
        <title>Draft Genome Sequences of Marine Isolates of Thalassomonas viridans and Thalassomonas actiniarum.</title>
        <authorList>
            <person name="Olonade I."/>
            <person name="van Zyl L.J."/>
            <person name="Trindade M."/>
        </authorList>
    </citation>
    <scope>NUCLEOTIDE SEQUENCE [LARGE SCALE GENOMIC DNA]</scope>
    <source>
        <strain evidence="2 3">XOM25</strain>
    </source>
</reference>
<evidence type="ECO:0000313" key="3">
    <source>
        <dbReference type="Proteomes" id="UP000032352"/>
    </source>
</evidence>
<dbReference type="KEGG" id="tvd:SG34_021305"/>
<dbReference type="AlphaFoldDB" id="A0AAE9YZP9"/>
<protein>
    <submittedName>
        <fullName evidence="2">Uncharacterized protein</fullName>
    </submittedName>
</protein>
<gene>
    <name evidence="2" type="ORF">SG34_021305</name>
</gene>
<keyword evidence="1" id="KW-0472">Membrane</keyword>